<organism evidence="1 2">
    <name type="scientific">Roseicella aquatilis</name>
    <dbReference type="NCBI Taxonomy" id="2527868"/>
    <lineage>
        <taxon>Bacteria</taxon>
        <taxon>Pseudomonadati</taxon>
        <taxon>Pseudomonadota</taxon>
        <taxon>Alphaproteobacteria</taxon>
        <taxon>Acetobacterales</taxon>
        <taxon>Roseomonadaceae</taxon>
        <taxon>Roseicella</taxon>
    </lineage>
</organism>
<proteinExistence type="predicted"/>
<evidence type="ECO:0000313" key="2">
    <source>
        <dbReference type="Proteomes" id="UP000295023"/>
    </source>
</evidence>
<keyword evidence="2" id="KW-1185">Reference proteome</keyword>
<reference evidence="1 2" key="1">
    <citation type="submission" date="2019-03" db="EMBL/GenBank/DDBJ databases">
        <title>Paracraurococcus aquatilis NE82 genome sequence.</title>
        <authorList>
            <person name="Zhao Y."/>
            <person name="Du Z."/>
        </authorList>
    </citation>
    <scope>NUCLEOTIDE SEQUENCE [LARGE SCALE GENOMIC DNA]</scope>
    <source>
        <strain evidence="1 2">NE82</strain>
    </source>
</reference>
<dbReference type="Proteomes" id="UP000295023">
    <property type="component" value="Unassembled WGS sequence"/>
</dbReference>
<sequence length="77" mass="8457">MSFRASENLFIAKQETALLNPVHWPGRALALPVRLMAMGLSAVVSFFVPKPVVAGARPWSEPAERSLFAHAEDNQLI</sequence>
<dbReference type="AlphaFoldDB" id="A0A4R4D8M8"/>
<accession>A0A4R4D8M8</accession>
<protein>
    <submittedName>
        <fullName evidence="1">Uncharacterized protein</fullName>
    </submittedName>
</protein>
<dbReference type="EMBL" id="SKBM01000021">
    <property type="protein sequence ID" value="TCZ56687.1"/>
    <property type="molecule type" value="Genomic_DNA"/>
</dbReference>
<gene>
    <name evidence="1" type="ORF">EXY23_19045</name>
</gene>
<evidence type="ECO:0000313" key="1">
    <source>
        <dbReference type="EMBL" id="TCZ56687.1"/>
    </source>
</evidence>
<comment type="caution">
    <text evidence="1">The sequence shown here is derived from an EMBL/GenBank/DDBJ whole genome shotgun (WGS) entry which is preliminary data.</text>
</comment>
<name>A0A4R4D8M8_9PROT</name>